<evidence type="ECO:0000259" key="3">
    <source>
        <dbReference type="Pfam" id="PF02371"/>
    </source>
</evidence>
<dbReference type="Pfam" id="PF02371">
    <property type="entry name" value="Transposase_20"/>
    <property type="match status" value="1"/>
</dbReference>
<dbReference type="PANTHER" id="PTHR33055">
    <property type="entry name" value="TRANSPOSASE FOR INSERTION SEQUENCE ELEMENT IS1111A"/>
    <property type="match status" value="1"/>
</dbReference>
<organism evidence="4 5">
    <name type="scientific">Draconibacterium aestuarii</name>
    <dbReference type="NCBI Taxonomy" id="2998507"/>
    <lineage>
        <taxon>Bacteria</taxon>
        <taxon>Pseudomonadati</taxon>
        <taxon>Bacteroidota</taxon>
        <taxon>Bacteroidia</taxon>
        <taxon>Marinilabiliales</taxon>
        <taxon>Prolixibacteraceae</taxon>
        <taxon>Draconibacterium</taxon>
    </lineage>
</organism>
<dbReference type="Pfam" id="PF01548">
    <property type="entry name" value="DEDD_Tnp_IS110"/>
    <property type="match status" value="1"/>
</dbReference>
<evidence type="ECO:0000256" key="1">
    <source>
        <dbReference type="SAM" id="Coils"/>
    </source>
</evidence>
<dbReference type="NCBIfam" id="NF033542">
    <property type="entry name" value="transpos_IS110"/>
    <property type="match status" value="1"/>
</dbReference>
<dbReference type="GO" id="GO:0006313">
    <property type="term" value="P:DNA transposition"/>
    <property type="evidence" value="ECO:0007669"/>
    <property type="project" value="InterPro"/>
</dbReference>
<feature type="domain" description="Transposase IS110-like N-terminal" evidence="2">
    <location>
        <begin position="11"/>
        <end position="165"/>
    </location>
</feature>
<dbReference type="Proteomes" id="UP001145087">
    <property type="component" value="Unassembled WGS sequence"/>
</dbReference>
<evidence type="ECO:0000259" key="2">
    <source>
        <dbReference type="Pfam" id="PF01548"/>
    </source>
</evidence>
<dbReference type="GO" id="GO:0004803">
    <property type="term" value="F:transposase activity"/>
    <property type="evidence" value="ECO:0007669"/>
    <property type="project" value="InterPro"/>
</dbReference>
<feature type="domain" description="Transposase IS116/IS110/IS902 C-terminal" evidence="3">
    <location>
        <begin position="213"/>
        <end position="293"/>
    </location>
</feature>
<reference evidence="4" key="1">
    <citation type="submission" date="2022-11" db="EMBL/GenBank/DDBJ databases">
        <title>Marilongibacter aestuarii gen. nov., sp. nov., isolated from tidal flat sediment.</title>
        <authorList>
            <person name="Jiayan W."/>
        </authorList>
    </citation>
    <scope>NUCLEOTIDE SEQUENCE</scope>
    <source>
        <strain evidence="4">Z1-6</strain>
    </source>
</reference>
<feature type="coiled-coil region" evidence="1">
    <location>
        <begin position="169"/>
        <end position="203"/>
    </location>
</feature>
<protein>
    <submittedName>
        <fullName evidence="4">IS110 family transposase</fullName>
    </submittedName>
</protein>
<dbReference type="GO" id="GO:0003677">
    <property type="term" value="F:DNA binding"/>
    <property type="evidence" value="ECO:0007669"/>
    <property type="project" value="InterPro"/>
</dbReference>
<dbReference type="RefSeq" id="WP_343333302.1">
    <property type="nucleotide sequence ID" value="NZ_JAPOHD010000024.1"/>
</dbReference>
<evidence type="ECO:0000313" key="5">
    <source>
        <dbReference type="Proteomes" id="UP001145087"/>
    </source>
</evidence>
<name>A0A9X3FE31_9BACT</name>
<sequence>MNTKTILKQCVGIDVSMKKMDCCLAVYTQDLQVKVVSTSKFENNGKGLLKLRQWIEKKSDKAIYLHVNMEATGVYHEDTAYFLSDLGFKLSIIQPAKGKQYARSLDEKNKTDRIDAIMLARMGLERDLPLWNRPTENLRILKRLSRERISIIRDRNALTNQLHALNHSHKAYAKSIKRLKQRVKLATKQLADIEVQMQELVSESPVLHEKMKHVITIPVINFVTAATVIAETDGFSNIGNRRQLVSYAGLDVVIRESGTLAWRPRISKRGNAYIRAALYMAAVCSIIQNQTLRIYFNRMKENGKPGKTGVIALERKLLILIYTLYKNNTDYVTGYTNNSQKDIVLQDSQEPVAV</sequence>
<accession>A0A9X3FE31</accession>
<dbReference type="PANTHER" id="PTHR33055:SF13">
    <property type="entry name" value="TRANSPOSASE"/>
    <property type="match status" value="1"/>
</dbReference>
<proteinExistence type="predicted"/>
<dbReference type="EMBL" id="JAPOHD010000024">
    <property type="protein sequence ID" value="MCY1720968.1"/>
    <property type="molecule type" value="Genomic_DNA"/>
</dbReference>
<dbReference type="AlphaFoldDB" id="A0A9X3FE31"/>
<keyword evidence="5" id="KW-1185">Reference proteome</keyword>
<dbReference type="InterPro" id="IPR003346">
    <property type="entry name" value="Transposase_20"/>
</dbReference>
<keyword evidence="1" id="KW-0175">Coiled coil</keyword>
<dbReference type="InterPro" id="IPR047650">
    <property type="entry name" value="Transpos_IS110"/>
</dbReference>
<dbReference type="InterPro" id="IPR002525">
    <property type="entry name" value="Transp_IS110-like_N"/>
</dbReference>
<evidence type="ECO:0000313" key="4">
    <source>
        <dbReference type="EMBL" id="MCY1720968.1"/>
    </source>
</evidence>
<gene>
    <name evidence="4" type="ORF">OU798_11490</name>
</gene>
<comment type="caution">
    <text evidence="4">The sequence shown here is derived from an EMBL/GenBank/DDBJ whole genome shotgun (WGS) entry which is preliminary data.</text>
</comment>